<feature type="transmembrane region" description="Helical" evidence="1">
    <location>
        <begin position="30"/>
        <end position="46"/>
    </location>
</feature>
<keyword evidence="1" id="KW-0472">Membrane</keyword>
<feature type="transmembrane region" description="Helical" evidence="1">
    <location>
        <begin position="53"/>
        <end position="68"/>
    </location>
</feature>
<keyword evidence="1" id="KW-1133">Transmembrane helix</keyword>
<evidence type="ECO:0000313" key="3">
    <source>
        <dbReference type="Proteomes" id="UP000030710"/>
    </source>
</evidence>
<evidence type="ECO:0000256" key="1">
    <source>
        <dbReference type="SAM" id="Phobius"/>
    </source>
</evidence>
<sequence length="97" mass="10446">MVGGNSRIKVLNIAIRTGDCILSHTDTGPVFFYSVLFIICSWGFPVTMDGRSLLSLLSALLVGGFILVEPFNRGLLIVGILMLATAGICDLLNFRAE</sequence>
<dbReference type="AlphaFoldDB" id="U1PJE2"/>
<accession>U1PJE2</accession>
<keyword evidence="1" id="KW-0812">Transmembrane</keyword>
<gene>
    <name evidence="2" type="ORF">J07HQW2_00216</name>
</gene>
<evidence type="ECO:0000313" key="2">
    <source>
        <dbReference type="EMBL" id="ERG93782.1"/>
    </source>
</evidence>
<dbReference type="Proteomes" id="UP000030710">
    <property type="component" value="Unassembled WGS sequence"/>
</dbReference>
<reference evidence="2 3" key="1">
    <citation type="journal article" date="2013" name="PLoS ONE">
        <title>Assembly-driven community genomics of a hypersaline microbial ecosystem.</title>
        <authorList>
            <person name="Podell S."/>
            <person name="Ugalde J.A."/>
            <person name="Narasingarao P."/>
            <person name="Banfield J.F."/>
            <person name="Heidelberg K.B."/>
            <person name="Allen E.E."/>
        </authorList>
    </citation>
    <scope>NUCLEOTIDE SEQUENCE [LARGE SCALE GENOMIC DNA]</scope>
    <source>
        <strain evidence="3">J07HQW2</strain>
    </source>
</reference>
<organism evidence="2 3">
    <name type="scientific">Haloquadratum walsbyi J07HQW2</name>
    <dbReference type="NCBI Taxonomy" id="1238425"/>
    <lineage>
        <taxon>Archaea</taxon>
        <taxon>Methanobacteriati</taxon>
        <taxon>Methanobacteriota</taxon>
        <taxon>Stenosarchaea group</taxon>
        <taxon>Halobacteria</taxon>
        <taxon>Halobacteriales</taxon>
        <taxon>Haloferacaceae</taxon>
        <taxon>Haloquadratum</taxon>
    </lineage>
</organism>
<protein>
    <submittedName>
        <fullName evidence="2">Uncharacterized protein</fullName>
    </submittedName>
</protein>
<dbReference type="EMBL" id="KE356561">
    <property type="protein sequence ID" value="ERG93782.1"/>
    <property type="molecule type" value="Genomic_DNA"/>
</dbReference>
<dbReference type="HOGENOM" id="CLU_2340102_0_0_2"/>
<proteinExistence type="predicted"/>
<name>U1PJE2_9EURY</name>
<feature type="transmembrane region" description="Helical" evidence="1">
    <location>
        <begin position="74"/>
        <end position="94"/>
    </location>
</feature>